<sequence length="110" mass="12821">MIPYFDNMSDEKLIRQFKWACIAEGITCILLYLIAMPLKYQFDNVLLMPPVGALHGIAFIWYMGMLYYVRKPLKWDDEDLVIAGIAGFFPFLTFWVEKKLINTDSTNSVK</sequence>
<dbReference type="Pfam" id="PF12823">
    <property type="entry name" value="DUF3817"/>
    <property type="match status" value="1"/>
</dbReference>
<dbReference type="AlphaFoldDB" id="A0A9X4MYV7"/>
<evidence type="ECO:0000259" key="7">
    <source>
        <dbReference type="Pfam" id="PF12823"/>
    </source>
</evidence>
<feature type="domain" description="DUF3817" evidence="7">
    <location>
        <begin position="15"/>
        <end position="100"/>
    </location>
</feature>
<comment type="caution">
    <text evidence="8">The sequence shown here is derived from an EMBL/GenBank/DDBJ whole genome shotgun (WGS) entry which is preliminary data.</text>
</comment>
<evidence type="ECO:0000256" key="5">
    <source>
        <dbReference type="ARBA" id="ARBA00023136"/>
    </source>
</evidence>
<proteinExistence type="predicted"/>
<dbReference type="RefSeq" id="WP_304417497.1">
    <property type="nucleotide sequence ID" value="NZ_JANAIE010000006.1"/>
</dbReference>
<evidence type="ECO:0000256" key="2">
    <source>
        <dbReference type="ARBA" id="ARBA00022475"/>
    </source>
</evidence>
<dbReference type="EMBL" id="JANCMU010000003">
    <property type="protein sequence ID" value="MDG4946132.1"/>
    <property type="molecule type" value="Genomic_DNA"/>
</dbReference>
<dbReference type="InterPro" id="IPR023845">
    <property type="entry name" value="DUF3817_TM"/>
</dbReference>
<evidence type="ECO:0000256" key="4">
    <source>
        <dbReference type="ARBA" id="ARBA00022989"/>
    </source>
</evidence>
<dbReference type="NCBIfam" id="TIGR03954">
    <property type="entry name" value="integ_memb_HG"/>
    <property type="match status" value="1"/>
</dbReference>
<keyword evidence="9" id="KW-1185">Reference proteome</keyword>
<organism evidence="8 9">
    <name type="scientific">Profundicola chukchiensis</name>
    <dbReference type="NCBI Taxonomy" id="2961959"/>
    <lineage>
        <taxon>Bacteria</taxon>
        <taxon>Pseudomonadati</taxon>
        <taxon>Bacteroidota</taxon>
        <taxon>Flavobacteriia</taxon>
        <taxon>Flavobacteriales</taxon>
        <taxon>Weeksellaceae</taxon>
        <taxon>Profundicola</taxon>
    </lineage>
</organism>
<comment type="subcellular location">
    <subcellularLocation>
        <location evidence="1">Cell membrane</location>
        <topology evidence="1">Multi-pass membrane protein</topology>
    </subcellularLocation>
</comment>
<evidence type="ECO:0000256" key="6">
    <source>
        <dbReference type="SAM" id="Phobius"/>
    </source>
</evidence>
<feature type="transmembrane region" description="Helical" evidence="6">
    <location>
        <begin position="80"/>
        <end position="96"/>
    </location>
</feature>
<feature type="transmembrane region" description="Helical" evidence="6">
    <location>
        <begin position="17"/>
        <end position="35"/>
    </location>
</feature>
<evidence type="ECO:0000313" key="9">
    <source>
        <dbReference type="Proteomes" id="UP001152599"/>
    </source>
</evidence>
<name>A0A9X4MYV7_9FLAO</name>
<evidence type="ECO:0000256" key="3">
    <source>
        <dbReference type="ARBA" id="ARBA00022692"/>
    </source>
</evidence>
<evidence type="ECO:0000313" key="8">
    <source>
        <dbReference type="EMBL" id="MDG4946132.1"/>
    </source>
</evidence>
<keyword evidence="5 6" id="KW-0472">Membrane</keyword>
<evidence type="ECO:0000256" key="1">
    <source>
        <dbReference type="ARBA" id="ARBA00004651"/>
    </source>
</evidence>
<reference evidence="8" key="1">
    <citation type="submission" date="2022-07" db="EMBL/GenBank/DDBJ databases">
        <title>Description and genome-wide analysis of Profundicola chukchiensis gen. nov., sp. nov., marine bacteria isolated from bottom sediments of the Chukchi Sea.</title>
        <authorList>
            <person name="Romanenko L."/>
            <person name="Otstavnykh N."/>
            <person name="Kurilenko V."/>
            <person name="Eremeev V."/>
            <person name="Velansky P."/>
            <person name="Mikhailov V."/>
            <person name="Isaeva M."/>
        </authorList>
    </citation>
    <scope>NUCLEOTIDE SEQUENCE</scope>
    <source>
        <strain evidence="8">KMM 9713</strain>
    </source>
</reference>
<keyword evidence="2" id="KW-1003">Cell membrane</keyword>
<keyword evidence="4 6" id="KW-1133">Transmembrane helix</keyword>
<gene>
    <name evidence="8" type="ORF">NMK71_06870</name>
</gene>
<dbReference type="GO" id="GO:0005886">
    <property type="term" value="C:plasma membrane"/>
    <property type="evidence" value="ECO:0007669"/>
    <property type="project" value="UniProtKB-SubCell"/>
</dbReference>
<keyword evidence="3 6" id="KW-0812">Transmembrane</keyword>
<feature type="transmembrane region" description="Helical" evidence="6">
    <location>
        <begin position="47"/>
        <end position="68"/>
    </location>
</feature>
<protein>
    <submittedName>
        <fullName evidence="8">DUF3817 domain-containing protein</fullName>
    </submittedName>
</protein>
<dbReference type="Proteomes" id="UP001152599">
    <property type="component" value="Unassembled WGS sequence"/>
</dbReference>
<dbReference type="PANTHER" id="PTHR40077:SF1">
    <property type="entry name" value="MEMBRANE PROTEIN"/>
    <property type="match status" value="1"/>
</dbReference>
<accession>A0A9X4MYV7</accession>
<dbReference type="PANTHER" id="PTHR40077">
    <property type="entry name" value="MEMBRANE PROTEIN-RELATED"/>
    <property type="match status" value="1"/>
</dbReference>